<dbReference type="InterPro" id="IPR051924">
    <property type="entry name" value="GST_Kappa/NadH"/>
</dbReference>
<evidence type="ECO:0000256" key="2">
    <source>
        <dbReference type="ARBA" id="ARBA00012452"/>
    </source>
</evidence>
<evidence type="ECO:0000256" key="6">
    <source>
        <dbReference type="ARBA" id="ARBA00083519"/>
    </source>
</evidence>
<evidence type="ECO:0000313" key="10">
    <source>
        <dbReference type="Proteomes" id="UP001220324"/>
    </source>
</evidence>
<feature type="non-terminal residue" evidence="9">
    <location>
        <position position="1"/>
    </location>
</feature>
<protein>
    <recommendedName>
        <fullName evidence="5">Glutathione S-transferase kappa 1</fullName>
        <ecNumber evidence="2">2.5.1.18</ecNumber>
    </recommendedName>
    <alternativeName>
        <fullName evidence="6">GST class-kappa</fullName>
    </alternativeName>
</protein>
<dbReference type="EC" id="2.5.1.18" evidence="2"/>
<dbReference type="FunFam" id="3.40.30.10:FF:000096">
    <property type="entry name" value="Glutathione S-transferase kappa"/>
    <property type="match status" value="1"/>
</dbReference>
<sequence length="230" mass="25124">TTRNISVMAVPKITLYVDIVSPFAYIAFHVLKAHQNSPTFAKCNVTYVPIFLGGLMHACNNTAPINIKNKAQWTNTERLRWAKYFSVPIAEQMPDGFPIKTLAVQRALCSVAQKAPAKLASVIEALYHSLWVGRNSTIGEPEGFAPVLEAILGKQATQEVLSATTQADIKAVLNSNTDHAFKVGAFGLPWFECTDTNGNTEGFWGVDHLGQVADFLGLDRSRDSGFKALL</sequence>
<evidence type="ECO:0000256" key="5">
    <source>
        <dbReference type="ARBA" id="ARBA00073833"/>
    </source>
</evidence>
<dbReference type="GO" id="GO:0004602">
    <property type="term" value="F:glutathione peroxidase activity"/>
    <property type="evidence" value="ECO:0007669"/>
    <property type="project" value="TreeGrafter"/>
</dbReference>
<evidence type="ECO:0000256" key="7">
    <source>
        <dbReference type="PIRSR" id="PIRSR006386-1"/>
    </source>
</evidence>
<evidence type="ECO:0000256" key="1">
    <source>
        <dbReference type="ARBA" id="ARBA00006494"/>
    </source>
</evidence>
<comment type="catalytic activity">
    <reaction evidence="4">
        <text>RX + glutathione = an S-substituted glutathione + a halide anion + H(+)</text>
        <dbReference type="Rhea" id="RHEA:16437"/>
        <dbReference type="ChEBI" id="CHEBI:15378"/>
        <dbReference type="ChEBI" id="CHEBI:16042"/>
        <dbReference type="ChEBI" id="CHEBI:17792"/>
        <dbReference type="ChEBI" id="CHEBI:57925"/>
        <dbReference type="ChEBI" id="CHEBI:90779"/>
        <dbReference type="EC" id="2.5.1.18"/>
    </reaction>
</comment>
<dbReference type="InterPro" id="IPR001853">
    <property type="entry name" value="DSBA-like_thioredoxin_dom"/>
</dbReference>
<proteinExistence type="inferred from homology"/>
<reference evidence="9 10" key="1">
    <citation type="journal article" date="2023" name="IMA Fungus">
        <title>Comparative genomic study of the Penicillium genus elucidates a diverse pangenome and 15 lateral gene transfer events.</title>
        <authorList>
            <person name="Petersen C."/>
            <person name="Sorensen T."/>
            <person name="Nielsen M.R."/>
            <person name="Sondergaard T.E."/>
            <person name="Sorensen J.L."/>
            <person name="Fitzpatrick D.A."/>
            <person name="Frisvad J.C."/>
            <person name="Nielsen K.L."/>
        </authorList>
    </citation>
    <scope>NUCLEOTIDE SEQUENCE [LARGE SCALE GENOMIC DNA]</scope>
    <source>
        <strain evidence="9 10">IBT 35679</strain>
    </source>
</reference>
<dbReference type="Proteomes" id="UP001220324">
    <property type="component" value="Unassembled WGS sequence"/>
</dbReference>
<dbReference type="GO" id="GO:0005739">
    <property type="term" value="C:mitochondrion"/>
    <property type="evidence" value="ECO:0007669"/>
    <property type="project" value="TreeGrafter"/>
</dbReference>
<dbReference type="InterPro" id="IPR036249">
    <property type="entry name" value="Thioredoxin-like_sf"/>
</dbReference>
<dbReference type="Pfam" id="PF01323">
    <property type="entry name" value="DSBA"/>
    <property type="match status" value="1"/>
</dbReference>
<evidence type="ECO:0000256" key="3">
    <source>
        <dbReference type="ARBA" id="ARBA00022679"/>
    </source>
</evidence>
<feature type="domain" description="DSBA-like thioredoxin" evidence="8">
    <location>
        <begin position="13"/>
        <end position="216"/>
    </location>
</feature>
<name>A0AAD6CPD1_9EURO</name>
<evidence type="ECO:0000313" key="9">
    <source>
        <dbReference type="EMBL" id="KAJ5532335.1"/>
    </source>
</evidence>
<evidence type="ECO:0000259" key="8">
    <source>
        <dbReference type="Pfam" id="PF01323"/>
    </source>
</evidence>
<evidence type="ECO:0000256" key="4">
    <source>
        <dbReference type="ARBA" id="ARBA00047960"/>
    </source>
</evidence>
<dbReference type="Gene3D" id="3.40.30.10">
    <property type="entry name" value="Glutaredoxin"/>
    <property type="match status" value="1"/>
</dbReference>
<feature type="active site" description="Nucleophile" evidence="7">
    <location>
        <position position="21"/>
    </location>
</feature>
<dbReference type="PANTHER" id="PTHR42943">
    <property type="entry name" value="GLUTATHIONE S-TRANSFERASE KAPPA"/>
    <property type="match status" value="1"/>
</dbReference>
<dbReference type="EMBL" id="JAQIZZ010000007">
    <property type="protein sequence ID" value="KAJ5532335.1"/>
    <property type="molecule type" value="Genomic_DNA"/>
</dbReference>
<dbReference type="InterPro" id="IPR014440">
    <property type="entry name" value="HCCAis_GSTk"/>
</dbReference>
<keyword evidence="10" id="KW-1185">Reference proteome</keyword>
<keyword evidence="3" id="KW-0808">Transferase</keyword>
<accession>A0AAD6CPD1</accession>
<dbReference type="PIRSF" id="PIRSF006386">
    <property type="entry name" value="HCCAis_GSTk"/>
    <property type="match status" value="1"/>
</dbReference>
<dbReference type="AlphaFoldDB" id="A0AAD6CPD1"/>
<dbReference type="SUPFAM" id="SSF52833">
    <property type="entry name" value="Thioredoxin-like"/>
    <property type="match status" value="1"/>
</dbReference>
<organism evidence="9 10">
    <name type="scientific">Penicillium frequentans</name>
    <dbReference type="NCBI Taxonomy" id="3151616"/>
    <lineage>
        <taxon>Eukaryota</taxon>
        <taxon>Fungi</taxon>
        <taxon>Dikarya</taxon>
        <taxon>Ascomycota</taxon>
        <taxon>Pezizomycotina</taxon>
        <taxon>Eurotiomycetes</taxon>
        <taxon>Eurotiomycetidae</taxon>
        <taxon>Eurotiales</taxon>
        <taxon>Aspergillaceae</taxon>
        <taxon>Penicillium</taxon>
    </lineage>
</organism>
<dbReference type="GO" id="GO:0006749">
    <property type="term" value="P:glutathione metabolic process"/>
    <property type="evidence" value="ECO:0007669"/>
    <property type="project" value="TreeGrafter"/>
</dbReference>
<gene>
    <name evidence="9" type="ORF">N7494_008887</name>
</gene>
<dbReference type="GO" id="GO:0004364">
    <property type="term" value="F:glutathione transferase activity"/>
    <property type="evidence" value="ECO:0007669"/>
    <property type="project" value="UniProtKB-EC"/>
</dbReference>
<comment type="caution">
    <text evidence="9">The sequence shown here is derived from an EMBL/GenBank/DDBJ whole genome shotgun (WGS) entry which is preliminary data.</text>
</comment>
<comment type="similarity">
    <text evidence="1">Belongs to the GST superfamily. Kappa family.</text>
</comment>
<dbReference type="GO" id="GO:0005777">
    <property type="term" value="C:peroxisome"/>
    <property type="evidence" value="ECO:0007669"/>
    <property type="project" value="TreeGrafter"/>
</dbReference>
<dbReference type="PANTHER" id="PTHR42943:SF2">
    <property type="entry name" value="GLUTATHIONE S-TRANSFERASE KAPPA 1"/>
    <property type="match status" value="1"/>
</dbReference>